<keyword evidence="10" id="KW-0186">Copper</keyword>
<comment type="subcellular location">
    <subcellularLocation>
        <location evidence="3">Secreted</location>
    </subcellularLocation>
</comment>
<dbReference type="Pfam" id="PF07732">
    <property type="entry name" value="Cu-oxidase_3"/>
    <property type="match status" value="1"/>
</dbReference>
<feature type="domain" description="Plastocyanin-like" evidence="17">
    <location>
        <begin position="33"/>
        <end position="153"/>
    </location>
</feature>
<dbReference type="InterPro" id="IPR011706">
    <property type="entry name" value="Cu-oxidase_C"/>
</dbReference>
<evidence type="ECO:0000256" key="14">
    <source>
        <dbReference type="SAM" id="SignalP"/>
    </source>
</evidence>
<dbReference type="InterPro" id="IPR001117">
    <property type="entry name" value="Cu-oxidase_2nd"/>
</dbReference>
<feature type="domain" description="Plastocyanin-like" evidence="15">
    <location>
        <begin position="165"/>
        <end position="308"/>
    </location>
</feature>
<keyword evidence="12" id="KW-0325">Glycoprotein</keyword>
<dbReference type="FunFam" id="2.60.40.420:FF:000112">
    <property type="entry name" value="Laccase B"/>
    <property type="match status" value="1"/>
</dbReference>
<name>A0A3G2SUU7_9APHY</name>
<dbReference type="InterPro" id="IPR033138">
    <property type="entry name" value="Cu_oxidase_CS"/>
</dbReference>
<evidence type="ECO:0000256" key="5">
    <source>
        <dbReference type="ARBA" id="ARBA00012297"/>
    </source>
</evidence>
<dbReference type="SUPFAM" id="SSF49503">
    <property type="entry name" value="Cupredoxins"/>
    <property type="match status" value="3"/>
</dbReference>
<keyword evidence="11" id="KW-1015">Disulfide bond</keyword>
<evidence type="ECO:0000259" key="15">
    <source>
        <dbReference type="Pfam" id="PF00394"/>
    </source>
</evidence>
<dbReference type="EMBL" id="MG867565">
    <property type="protein sequence ID" value="AYO51536.1"/>
    <property type="molecule type" value="Genomic_DNA"/>
</dbReference>
<evidence type="ECO:0000256" key="2">
    <source>
        <dbReference type="ARBA" id="ARBA00001935"/>
    </source>
</evidence>
<gene>
    <name evidence="18" type="primary">Lac4</name>
</gene>
<evidence type="ECO:0000259" key="16">
    <source>
        <dbReference type="Pfam" id="PF07731"/>
    </source>
</evidence>
<protein>
    <recommendedName>
        <fullName evidence="5">laccase</fullName>
        <ecNumber evidence="5">1.10.3.2</ecNumber>
    </recommendedName>
</protein>
<dbReference type="Pfam" id="PF07731">
    <property type="entry name" value="Cu-oxidase_2"/>
    <property type="match status" value="1"/>
</dbReference>
<comment type="cofactor">
    <cofactor evidence="2">
        <name>Cu cation</name>
        <dbReference type="ChEBI" id="CHEBI:23378"/>
    </cofactor>
</comment>
<evidence type="ECO:0000256" key="8">
    <source>
        <dbReference type="ARBA" id="ARBA00022737"/>
    </source>
</evidence>
<dbReference type="Pfam" id="PF00394">
    <property type="entry name" value="Cu-oxidase"/>
    <property type="match status" value="1"/>
</dbReference>
<keyword evidence="13" id="KW-0439">Lignin degradation</keyword>
<comment type="catalytic activity">
    <reaction evidence="1">
        <text>4 hydroquinone + O2 = 4 benzosemiquinone + 2 H2O</text>
        <dbReference type="Rhea" id="RHEA:11276"/>
        <dbReference type="ChEBI" id="CHEBI:15377"/>
        <dbReference type="ChEBI" id="CHEBI:15379"/>
        <dbReference type="ChEBI" id="CHEBI:17594"/>
        <dbReference type="ChEBI" id="CHEBI:17977"/>
        <dbReference type="EC" id="1.10.3.2"/>
    </reaction>
</comment>
<feature type="signal peptide" evidence="14">
    <location>
        <begin position="1"/>
        <end position="23"/>
    </location>
</feature>
<evidence type="ECO:0000256" key="7">
    <source>
        <dbReference type="ARBA" id="ARBA00022723"/>
    </source>
</evidence>
<evidence type="ECO:0000256" key="6">
    <source>
        <dbReference type="ARBA" id="ARBA00022525"/>
    </source>
</evidence>
<dbReference type="PANTHER" id="PTHR11709">
    <property type="entry name" value="MULTI-COPPER OXIDASE"/>
    <property type="match status" value="1"/>
</dbReference>
<feature type="chain" id="PRO_5018145622" description="laccase" evidence="14">
    <location>
        <begin position="24"/>
        <end position="524"/>
    </location>
</feature>
<dbReference type="InterPro" id="IPR008972">
    <property type="entry name" value="Cupredoxin"/>
</dbReference>
<dbReference type="GO" id="GO:0052716">
    <property type="term" value="F:hydroquinone:oxygen oxidoreductase activity"/>
    <property type="evidence" value="ECO:0007669"/>
    <property type="project" value="UniProtKB-EC"/>
</dbReference>
<feature type="domain" description="Plastocyanin-like" evidence="16">
    <location>
        <begin position="369"/>
        <end position="494"/>
    </location>
</feature>
<dbReference type="InterPro" id="IPR011707">
    <property type="entry name" value="Cu-oxidase-like_N"/>
</dbReference>
<dbReference type="PANTHER" id="PTHR11709:SF394">
    <property type="entry name" value="FI03373P-RELATED"/>
    <property type="match status" value="1"/>
</dbReference>
<evidence type="ECO:0000256" key="12">
    <source>
        <dbReference type="ARBA" id="ARBA00023180"/>
    </source>
</evidence>
<dbReference type="InterPro" id="IPR045087">
    <property type="entry name" value="Cu-oxidase_fam"/>
</dbReference>
<dbReference type="FunFam" id="2.60.40.420:FF:000045">
    <property type="entry name" value="Laccase 2"/>
    <property type="match status" value="1"/>
</dbReference>
<organism evidence="18">
    <name type="scientific">Lignosus rhinocerus</name>
    <dbReference type="NCBI Taxonomy" id="483020"/>
    <lineage>
        <taxon>Eukaryota</taxon>
        <taxon>Fungi</taxon>
        <taxon>Dikarya</taxon>
        <taxon>Basidiomycota</taxon>
        <taxon>Agaricomycotina</taxon>
        <taxon>Agaricomycetes</taxon>
        <taxon>Polyporales</taxon>
        <taxon>Polyporaceae</taxon>
        <taxon>Lignosus</taxon>
    </lineage>
</organism>
<evidence type="ECO:0000256" key="1">
    <source>
        <dbReference type="ARBA" id="ARBA00000349"/>
    </source>
</evidence>
<reference evidence="18" key="1">
    <citation type="submission" date="2018-01" db="EMBL/GenBank/DDBJ databases">
        <title>Tiger Milk Mushroom (Lignosus rhinocerotis): Laccases-based dyes decolorization assessment through in silico and in vitro analyses.</title>
        <authorList>
            <person name="Lee S.W."/>
            <person name="Logis J."/>
            <person name="Ayesha F."/>
            <person name="Lim R.L.H."/>
            <person name="Ng S.T."/>
            <person name="Tan C.S."/>
            <person name="Fung S.Y."/>
            <person name="Goh A.E.L."/>
            <person name="Tan Y.H."/>
            <person name="Lim C.S.Y."/>
        </authorList>
    </citation>
    <scope>NUCLEOTIDE SEQUENCE</scope>
</reference>
<sequence length="524" mass="56068">MGKLQSAFALTSFLLSWTNLVFSAIGPVADLTISNAEISPDGFSRAAVVMNDQFPGPLISGNKSANFQINVIDNLSNDTMLTATTIHWHGFFQKGTNWADGAAFVNQCPIAAGNSFLYDFTATDQAGTFWYHSHLSTQYCDGLRGPLVVYDPDDPHASLYDVDDESTVITLSDWYHTAARLGARFPAGADSVLINGLGRAAGGDADAPLSVINVVQGQRYRFRLVSVSCDPNFTFYIQGHNMTVIEADAVNVQPVIVDSLQIFAGQRYSFVLTADQAIDNYWIQAIPNIGTVTTDGGINSAILRYSGAAEIEPEAADLTSSSPLAETALIPLENLAAPGDATVGGVDYALNLDFSFNGTFFFINDEPFVPPSVPVLLQILSGAQTAADLLPAGSVYTLPSNAAVELSFPITATNAPGAPHPFHLHGHTFYVVRSAGSTDYNYVNPPQRDTVSTGTAGDNVTIRFTTNNPGPWFLHCHIDFHLDAGFAVVLSEDTPDVTSLVTPSSAWEDLCPSYNAAYPDGLSR</sequence>
<accession>A0A3G2SUU7</accession>
<keyword evidence="9" id="KW-0560">Oxidoreductase</keyword>
<keyword evidence="8" id="KW-0677">Repeat</keyword>
<dbReference type="GO" id="GO:0046274">
    <property type="term" value="P:lignin catabolic process"/>
    <property type="evidence" value="ECO:0007669"/>
    <property type="project" value="UniProtKB-KW"/>
</dbReference>
<keyword evidence="6" id="KW-0964">Secreted</keyword>
<dbReference type="SMR" id="A0A3G2SUU7"/>
<evidence type="ECO:0000256" key="10">
    <source>
        <dbReference type="ARBA" id="ARBA00023008"/>
    </source>
</evidence>
<dbReference type="CDD" id="cd13856">
    <property type="entry name" value="CuRO_1_Tv-LCC_like"/>
    <property type="match status" value="1"/>
</dbReference>
<comment type="similarity">
    <text evidence="4">Belongs to the multicopper oxidase family.</text>
</comment>
<dbReference type="GO" id="GO:0005507">
    <property type="term" value="F:copper ion binding"/>
    <property type="evidence" value="ECO:0007669"/>
    <property type="project" value="InterPro"/>
</dbReference>
<dbReference type="GO" id="GO:0005576">
    <property type="term" value="C:extracellular region"/>
    <property type="evidence" value="ECO:0007669"/>
    <property type="project" value="UniProtKB-SubCell"/>
</dbReference>
<dbReference type="CDD" id="cd13903">
    <property type="entry name" value="CuRO_3_Tv-LCC_like"/>
    <property type="match status" value="1"/>
</dbReference>
<evidence type="ECO:0000256" key="4">
    <source>
        <dbReference type="ARBA" id="ARBA00010609"/>
    </source>
</evidence>
<evidence type="ECO:0000256" key="13">
    <source>
        <dbReference type="ARBA" id="ARBA00023185"/>
    </source>
</evidence>
<dbReference type="Gene3D" id="2.60.40.420">
    <property type="entry name" value="Cupredoxins - blue copper proteins"/>
    <property type="match status" value="3"/>
</dbReference>
<evidence type="ECO:0000259" key="17">
    <source>
        <dbReference type="Pfam" id="PF07732"/>
    </source>
</evidence>
<keyword evidence="14" id="KW-0732">Signal</keyword>
<evidence type="ECO:0000256" key="11">
    <source>
        <dbReference type="ARBA" id="ARBA00023157"/>
    </source>
</evidence>
<evidence type="ECO:0000256" key="9">
    <source>
        <dbReference type="ARBA" id="ARBA00023002"/>
    </source>
</evidence>
<dbReference type="EC" id="1.10.3.2" evidence="5"/>
<dbReference type="FunFam" id="2.60.40.420:FF:000125">
    <property type="entry name" value="Laccase 2"/>
    <property type="match status" value="1"/>
</dbReference>
<proteinExistence type="inferred from homology"/>
<evidence type="ECO:0000313" key="18">
    <source>
        <dbReference type="EMBL" id="AYO51536.1"/>
    </source>
</evidence>
<keyword evidence="7" id="KW-0479">Metal-binding</keyword>
<evidence type="ECO:0000256" key="3">
    <source>
        <dbReference type="ARBA" id="ARBA00004613"/>
    </source>
</evidence>
<dbReference type="AlphaFoldDB" id="A0A3G2SUU7"/>
<dbReference type="PROSITE" id="PS00079">
    <property type="entry name" value="MULTICOPPER_OXIDASE1"/>
    <property type="match status" value="1"/>
</dbReference>